<dbReference type="EMBL" id="BMXV01000003">
    <property type="protein sequence ID" value="GGY69307.1"/>
    <property type="molecule type" value="Genomic_DNA"/>
</dbReference>
<keyword evidence="2" id="KW-1185">Reference proteome</keyword>
<organism evidence="1 2">
    <name type="scientific">Marinobacter zhanjiangensis</name>
    <dbReference type="NCBI Taxonomy" id="578215"/>
    <lineage>
        <taxon>Bacteria</taxon>
        <taxon>Pseudomonadati</taxon>
        <taxon>Pseudomonadota</taxon>
        <taxon>Gammaproteobacteria</taxon>
        <taxon>Pseudomonadales</taxon>
        <taxon>Marinobacteraceae</taxon>
        <taxon>Marinobacter</taxon>
    </lineage>
</organism>
<dbReference type="Proteomes" id="UP000601597">
    <property type="component" value="Unassembled WGS sequence"/>
</dbReference>
<evidence type="ECO:0000313" key="2">
    <source>
        <dbReference type="Proteomes" id="UP000601597"/>
    </source>
</evidence>
<dbReference type="Pfam" id="PF09720">
    <property type="entry name" value="Unstab_antitox"/>
    <property type="match status" value="1"/>
</dbReference>
<name>A0ABQ3B010_9GAMM</name>
<gene>
    <name evidence="1" type="ORF">GCM10007071_15220</name>
</gene>
<evidence type="ECO:0000313" key="1">
    <source>
        <dbReference type="EMBL" id="GGY69307.1"/>
    </source>
</evidence>
<sequence>MDNVDSMTSLEKIRAMEQLWDALTRDSELPASPEWHVEELQRRTSRIQENQVNYLNLDQLKERGPKT</sequence>
<dbReference type="InterPro" id="IPR013406">
    <property type="entry name" value="CHP02574_addiction_mod"/>
</dbReference>
<dbReference type="RefSeq" id="WP_189575083.1">
    <property type="nucleotide sequence ID" value="NZ_BMXV01000003.1"/>
</dbReference>
<proteinExistence type="predicted"/>
<protein>
    <recommendedName>
        <fullName evidence="3">Addiction module component</fullName>
    </recommendedName>
</protein>
<evidence type="ECO:0008006" key="3">
    <source>
        <dbReference type="Google" id="ProtNLM"/>
    </source>
</evidence>
<comment type="caution">
    <text evidence="1">The sequence shown here is derived from an EMBL/GenBank/DDBJ whole genome shotgun (WGS) entry which is preliminary data.</text>
</comment>
<reference evidence="2" key="1">
    <citation type="journal article" date="2019" name="Int. J. Syst. Evol. Microbiol.">
        <title>The Global Catalogue of Microorganisms (GCM) 10K type strain sequencing project: providing services to taxonomists for standard genome sequencing and annotation.</title>
        <authorList>
            <consortium name="The Broad Institute Genomics Platform"/>
            <consortium name="The Broad Institute Genome Sequencing Center for Infectious Disease"/>
            <person name="Wu L."/>
            <person name="Ma J."/>
        </authorList>
    </citation>
    <scope>NUCLEOTIDE SEQUENCE [LARGE SCALE GENOMIC DNA]</scope>
    <source>
        <strain evidence="2">KCTC 22280</strain>
    </source>
</reference>
<accession>A0ABQ3B010</accession>